<protein>
    <submittedName>
        <fullName evidence="1">Uncharacterized protein</fullName>
    </submittedName>
</protein>
<organism evidence="1">
    <name type="scientific">marine sediment metagenome</name>
    <dbReference type="NCBI Taxonomy" id="412755"/>
    <lineage>
        <taxon>unclassified sequences</taxon>
        <taxon>metagenomes</taxon>
        <taxon>ecological metagenomes</taxon>
    </lineage>
</organism>
<accession>X0V0R5</accession>
<sequence>MKKIINENKEVFTLSIYDIEEEFPIHDMQYGQTYYDWESAFNDAIKVAREYADDEHVINVSVFGG</sequence>
<proteinExistence type="predicted"/>
<evidence type="ECO:0000313" key="1">
    <source>
        <dbReference type="EMBL" id="GAF94250.1"/>
    </source>
</evidence>
<dbReference type="EMBL" id="BARS01013181">
    <property type="protein sequence ID" value="GAF94250.1"/>
    <property type="molecule type" value="Genomic_DNA"/>
</dbReference>
<feature type="non-terminal residue" evidence="1">
    <location>
        <position position="65"/>
    </location>
</feature>
<gene>
    <name evidence="1" type="ORF">S01H1_23056</name>
</gene>
<name>X0V0R5_9ZZZZ</name>
<dbReference type="AlphaFoldDB" id="X0V0R5"/>
<comment type="caution">
    <text evidence="1">The sequence shown here is derived from an EMBL/GenBank/DDBJ whole genome shotgun (WGS) entry which is preliminary data.</text>
</comment>
<reference evidence="1" key="1">
    <citation type="journal article" date="2014" name="Front. Microbiol.">
        <title>High frequency of phylogenetically diverse reductive dehalogenase-homologous genes in deep subseafloor sedimentary metagenomes.</title>
        <authorList>
            <person name="Kawai M."/>
            <person name="Futagami T."/>
            <person name="Toyoda A."/>
            <person name="Takaki Y."/>
            <person name="Nishi S."/>
            <person name="Hori S."/>
            <person name="Arai W."/>
            <person name="Tsubouchi T."/>
            <person name="Morono Y."/>
            <person name="Uchiyama I."/>
            <person name="Ito T."/>
            <person name="Fujiyama A."/>
            <person name="Inagaki F."/>
            <person name="Takami H."/>
        </authorList>
    </citation>
    <scope>NUCLEOTIDE SEQUENCE</scope>
    <source>
        <strain evidence="1">Expedition CK06-06</strain>
    </source>
</reference>